<evidence type="ECO:0000256" key="12">
    <source>
        <dbReference type="SAM" id="Phobius"/>
    </source>
</evidence>
<dbReference type="NCBIfam" id="TIGR00530">
    <property type="entry name" value="AGP_acyltrn"/>
    <property type="match status" value="1"/>
</dbReference>
<dbReference type="AlphaFoldDB" id="B3EL36"/>
<sequence length="236" mass="26105">MTLQTLLFFLVVLPVMFFGLLIGLVVNIIDPSGDGFHRMAAWWGRFCRKLMGITVEITGGENYDPNSNYLIMSNHAGMADIPLILGSIHLNMRFVAKEELGKIPIFGWAIKRGGYVLIKRGQNREALKSLLMASEVLKTGRSVHIFPEGTRSETGKILPFKRGAFMIAQKAHAPILPVTIIGSNRITPKKSLRIRKSRVQIIISEPIEARGKKAQELQDAAYTAITGNMKKYGAAG</sequence>
<comment type="catalytic activity">
    <reaction evidence="1 11">
        <text>a 1-acyl-sn-glycero-3-phosphate + an acyl-CoA = a 1,2-diacyl-sn-glycero-3-phosphate + CoA</text>
        <dbReference type="Rhea" id="RHEA:19709"/>
        <dbReference type="ChEBI" id="CHEBI:57287"/>
        <dbReference type="ChEBI" id="CHEBI:57970"/>
        <dbReference type="ChEBI" id="CHEBI:58342"/>
        <dbReference type="ChEBI" id="CHEBI:58608"/>
        <dbReference type="EC" id="2.3.1.51"/>
    </reaction>
</comment>
<evidence type="ECO:0000256" key="11">
    <source>
        <dbReference type="RuleBase" id="RU361267"/>
    </source>
</evidence>
<organism evidence="14">
    <name type="scientific">Chlorobium phaeobacteroides (strain BS1)</name>
    <dbReference type="NCBI Taxonomy" id="331678"/>
    <lineage>
        <taxon>Bacteria</taxon>
        <taxon>Pseudomonadati</taxon>
        <taxon>Chlorobiota</taxon>
        <taxon>Chlorobiia</taxon>
        <taxon>Chlorobiales</taxon>
        <taxon>Chlorobiaceae</taxon>
        <taxon>Chlorobium/Pelodictyon group</taxon>
        <taxon>Chlorobium</taxon>
    </lineage>
</organism>
<evidence type="ECO:0000256" key="2">
    <source>
        <dbReference type="ARBA" id="ARBA00004728"/>
    </source>
</evidence>
<evidence type="ECO:0000256" key="10">
    <source>
        <dbReference type="ARBA" id="ARBA00023315"/>
    </source>
</evidence>
<keyword evidence="12" id="KW-0812">Transmembrane</keyword>
<evidence type="ECO:0000256" key="6">
    <source>
        <dbReference type="ARBA" id="ARBA00016139"/>
    </source>
</evidence>
<dbReference type="GO" id="GO:0003841">
    <property type="term" value="F:1-acylglycerol-3-phosphate O-acyltransferase activity"/>
    <property type="evidence" value="ECO:0007669"/>
    <property type="project" value="UniProtKB-UniRule"/>
</dbReference>
<dbReference type="Pfam" id="PF01553">
    <property type="entry name" value="Acyltransferase"/>
    <property type="match status" value="1"/>
</dbReference>
<evidence type="ECO:0000256" key="4">
    <source>
        <dbReference type="ARBA" id="ARBA00008655"/>
    </source>
</evidence>
<keyword evidence="8 11" id="KW-0808">Transferase</keyword>
<dbReference type="InterPro" id="IPR002123">
    <property type="entry name" value="Plipid/glycerol_acylTrfase"/>
</dbReference>
<feature type="transmembrane region" description="Helical" evidence="12">
    <location>
        <begin position="6"/>
        <end position="29"/>
    </location>
</feature>
<dbReference type="SMART" id="SM00563">
    <property type="entry name" value="PlsC"/>
    <property type="match status" value="1"/>
</dbReference>
<dbReference type="HOGENOM" id="CLU_027938_6_3_10"/>
<comment type="similarity">
    <text evidence="4 11">Belongs to the 1-acyl-sn-glycerol-3-phosphate acyltransferase family.</text>
</comment>
<proteinExistence type="inferred from homology"/>
<feature type="domain" description="Phospholipid/glycerol acyltransferase" evidence="13">
    <location>
        <begin position="69"/>
        <end position="183"/>
    </location>
</feature>
<dbReference type="EMBL" id="CP001101">
    <property type="protein sequence ID" value="ACE03263.1"/>
    <property type="molecule type" value="Genomic_DNA"/>
</dbReference>
<name>B3EL36_CHLPB</name>
<keyword evidence="12" id="KW-1133">Transmembrane helix</keyword>
<comment type="domain">
    <text evidence="11">The HXXXXD motif is essential for acyltransferase activity and may constitute the binding site for the phosphate moiety of the glycerol-3-phosphate.</text>
</comment>
<comment type="pathway">
    <text evidence="3">Lipid metabolism.</text>
</comment>
<dbReference type="SUPFAM" id="SSF69593">
    <property type="entry name" value="Glycerol-3-phosphate (1)-acyltransferase"/>
    <property type="match status" value="1"/>
</dbReference>
<evidence type="ECO:0000256" key="8">
    <source>
        <dbReference type="ARBA" id="ARBA00022679"/>
    </source>
</evidence>
<keyword evidence="10 11" id="KW-0012">Acyltransferase</keyword>
<keyword evidence="12" id="KW-0472">Membrane</keyword>
<accession>B3EL36</accession>
<dbReference type="EC" id="2.3.1.51" evidence="5 11"/>
<evidence type="ECO:0000256" key="3">
    <source>
        <dbReference type="ARBA" id="ARBA00005189"/>
    </source>
</evidence>
<keyword evidence="7 11" id="KW-0444">Lipid biosynthesis</keyword>
<reference evidence="14" key="1">
    <citation type="submission" date="2008-06" db="EMBL/GenBank/DDBJ databases">
        <title>Complete sequence of Chlorobium phaeobacteroides BS1.</title>
        <authorList>
            <consortium name="US DOE Joint Genome Institute"/>
            <person name="Lucas S."/>
            <person name="Copeland A."/>
            <person name="Lapidus A."/>
            <person name="Glavina del Rio T."/>
            <person name="Dalin E."/>
            <person name="Tice H."/>
            <person name="Bruce D."/>
            <person name="Goodwin L."/>
            <person name="Pitluck S."/>
            <person name="Schmutz J."/>
            <person name="Larimer F."/>
            <person name="Land M."/>
            <person name="Hauser L."/>
            <person name="Kyrpides N."/>
            <person name="Ovchinnikova G."/>
            <person name="Li T."/>
            <person name="Liu Z."/>
            <person name="Zhao F."/>
            <person name="Overmann J."/>
            <person name="Bryant D.A."/>
            <person name="Richardson P."/>
        </authorList>
    </citation>
    <scope>NUCLEOTIDE SEQUENCE [LARGE SCALE GENOMIC DNA]</scope>
    <source>
        <strain evidence="14">BS1</strain>
    </source>
</reference>
<keyword evidence="11" id="KW-0594">Phospholipid biosynthesis</keyword>
<dbReference type="PANTHER" id="PTHR10434">
    <property type="entry name" value="1-ACYL-SN-GLYCEROL-3-PHOSPHATE ACYLTRANSFERASE"/>
    <property type="match status" value="1"/>
</dbReference>
<evidence type="ECO:0000256" key="9">
    <source>
        <dbReference type="ARBA" id="ARBA00023098"/>
    </source>
</evidence>
<keyword evidence="9 11" id="KW-0443">Lipid metabolism</keyword>
<dbReference type="eggNOG" id="COG0204">
    <property type="taxonomic scope" value="Bacteria"/>
</dbReference>
<dbReference type="KEGG" id="cpb:Cphamn1_0294"/>
<evidence type="ECO:0000256" key="7">
    <source>
        <dbReference type="ARBA" id="ARBA00022516"/>
    </source>
</evidence>
<keyword evidence="11" id="KW-1208">Phospholipid metabolism</keyword>
<dbReference type="PANTHER" id="PTHR10434:SF64">
    <property type="entry name" value="1-ACYL-SN-GLYCEROL-3-PHOSPHATE ACYLTRANSFERASE-RELATED"/>
    <property type="match status" value="1"/>
</dbReference>
<evidence type="ECO:0000259" key="13">
    <source>
        <dbReference type="SMART" id="SM00563"/>
    </source>
</evidence>
<dbReference type="CDD" id="cd07989">
    <property type="entry name" value="LPLAT_AGPAT-like"/>
    <property type="match status" value="1"/>
</dbReference>
<protein>
    <recommendedName>
        <fullName evidence="6 11">1-acyl-sn-glycerol-3-phosphate acyltransferase</fullName>
        <ecNumber evidence="5 11">2.3.1.51</ecNumber>
    </recommendedName>
</protein>
<comment type="pathway">
    <text evidence="2">Phospholipid metabolism; CDP-diacylglycerol biosynthesis; CDP-diacylglycerol from sn-glycerol 3-phosphate: step 2/3.</text>
</comment>
<evidence type="ECO:0000313" key="14">
    <source>
        <dbReference type="EMBL" id="ACE03263.1"/>
    </source>
</evidence>
<dbReference type="STRING" id="331678.Cphamn1_0294"/>
<gene>
    <name evidence="14" type="ordered locus">Cphamn1_0294</name>
</gene>
<dbReference type="InterPro" id="IPR004552">
    <property type="entry name" value="AGP_acyltrans"/>
</dbReference>
<dbReference type="GO" id="GO:0006654">
    <property type="term" value="P:phosphatidic acid biosynthetic process"/>
    <property type="evidence" value="ECO:0007669"/>
    <property type="project" value="TreeGrafter"/>
</dbReference>
<dbReference type="OrthoDB" id="9803035at2"/>
<dbReference type="GO" id="GO:0016020">
    <property type="term" value="C:membrane"/>
    <property type="evidence" value="ECO:0007669"/>
    <property type="project" value="InterPro"/>
</dbReference>
<evidence type="ECO:0000256" key="5">
    <source>
        <dbReference type="ARBA" id="ARBA00013211"/>
    </source>
</evidence>
<evidence type="ECO:0000256" key="1">
    <source>
        <dbReference type="ARBA" id="ARBA00001141"/>
    </source>
</evidence>